<keyword evidence="12" id="KW-1185">Reference proteome</keyword>
<protein>
    <recommendedName>
        <fullName evidence="3">glucuronosyltransferase</fullName>
        <ecNumber evidence="3">2.4.1.17</ecNumber>
    </recommendedName>
</protein>
<evidence type="ECO:0000256" key="3">
    <source>
        <dbReference type="ARBA" id="ARBA00012544"/>
    </source>
</evidence>
<name>A0A0K0ENX0_STRER</name>
<comment type="similarity">
    <text evidence="2">Belongs to the UDP-glycosyltransferase family.</text>
</comment>
<dbReference type="WBParaSite" id="SSTP_0001115700.1">
    <property type="protein sequence ID" value="SSTP_0001115700.1"/>
    <property type="gene ID" value="SSTP_0001115700"/>
</dbReference>
<dbReference type="PANTHER" id="PTHR48043:SF145">
    <property type="entry name" value="FI06409P-RELATED"/>
    <property type="match status" value="1"/>
</dbReference>
<feature type="transmembrane region" description="Helical" evidence="11">
    <location>
        <begin position="485"/>
        <end position="504"/>
    </location>
</feature>
<keyword evidence="8 11" id="KW-1133">Transmembrane helix</keyword>
<sequence length="524" mass="61285">MKLIILFYIILLFLSNISSFKILIFYPDFGYSHLVFNGMIGNVLSNAGHNVTIIKINLKQNLSMVVNEPIKLIDMSVDENILKKAKGSKMLESIWEKKNYFIESLLEFYDLVELMYQLCEFMLDNNELTSMIRNEKYDIMISEYINVFAILLGKHYNIDKFLYTSSLTNNELIYDVYGLYYPSSYVPTMFLNVNDKMTTFERWLNFLFFYSEKFIFTNILLPKFEKLYEKKSNKYVSIINLAKKSGGILINTYPFIDKPTPINLKTYFVGGICLGEVKKVPKKWDDILNRRKYNILVSFGTVVNVTNAPFEVKNSIIRTFESLNDITFIWKYEGNLSTLPKNIPENIVIVRWMPQFDLLNDSRIKIFITHCGMNSIIEASYTGKPILCIPFFGDQMRNSGLVYRLGFSEFFDKIKLSNEKEFRDKIIKMIKNNVYQDKANRINKLVKYLPYSPKDIVIKVTEYICHNGNINELNLEGGSLTTIEFFNLDIILILCIILITKVVITLKISKFILNYFFQKKVKVQ</sequence>
<keyword evidence="4" id="KW-0328">Glycosyltransferase</keyword>
<evidence type="ECO:0000256" key="2">
    <source>
        <dbReference type="ARBA" id="ARBA00009995"/>
    </source>
</evidence>
<dbReference type="GO" id="GO:0015020">
    <property type="term" value="F:glucuronosyltransferase activity"/>
    <property type="evidence" value="ECO:0007669"/>
    <property type="project" value="UniProtKB-EC"/>
</dbReference>
<evidence type="ECO:0000256" key="6">
    <source>
        <dbReference type="ARBA" id="ARBA00022692"/>
    </source>
</evidence>
<accession>A0A0K0ENX0</accession>
<dbReference type="InterPro" id="IPR050271">
    <property type="entry name" value="UDP-glycosyltransferase"/>
</dbReference>
<dbReference type="WBParaSite" id="TCONS_00007849.p1">
    <property type="protein sequence ID" value="TCONS_00007849.p1"/>
    <property type="gene ID" value="XLOC_005856"/>
</dbReference>
<dbReference type="Gene3D" id="3.40.50.2000">
    <property type="entry name" value="Glycogen Phosphorylase B"/>
    <property type="match status" value="1"/>
</dbReference>
<evidence type="ECO:0000256" key="7">
    <source>
        <dbReference type="ARBA" id="ARBA00022729"/>
    </source>
</evidence>
<dbReference type="STRING" id="6248.A0A0K0ENX0"/>
<dbReference type="Proteomes" id="UP000035681">
    <property type="component" value="Unplaced"/>
</dbReference>
<evidence type="ECO:0000313" key="12">
    <source>
        <dbReference type="Proteomes" id="UP000035681"/>
    </source>
</evidence>
<dbReference type="PANTHER" id="PTHR48043">
    <property type="entry name" value="EG:EG0003.4 PROTEIN-RELATED"/>
    <property type="match status" value="1"/>
</dbReference>
<dbReference type="FunFam" id="3.40.50.2000:FF:000038">
    <property type="entry name" value="UDP-GlucuronosylTransferase"/>
    <property type="match status" value="1"/>
</dbReference>
<evidence type="ECO:0000256" key="4">
    <source>
        <dbReference type="ARBA" id="ARBA00022676"/>
    </source>
</evidence>
<evidence type="ECO:0000256" key="10">
    <source>
        <dbReference type="ARBA" id="ARBA00047475"/>
    </source>
</evidence>
<dbReference type="CDD" id="cd03784">
    <property type="entry name" value="GT1_Gtf-like"/>
    <property type="match status" value="1"/>
</dbReference>
<dbReference type="InterPro" id="IPR002213">
    <property type="entry name" value="UDP_glucos_trans"/>
</dbReference>
<dbReference type="SUPFAM" id="SSF53756">
    <property type="entry name" value="UDP-Glycosyltransferase/glycogen phosphorylase"/>
    <property type="match status" value="1"/>
</dbReference>
<organism evidence="13">
    <name type="scientific">Strongyloides stercoralis</name>
    <name type="common">Threadworm</name>
    <dbReference type="NCBI Taxonomy" id="6248"/>
    <lineage>
        <taxon>Eukaryota</taxon>
        <taxon>Metazoa</taxon>
        <taxon>Ecdysozoa</taxon>
        <taxon>Nematoda</taxon>
        <taxon>Chromadorea</taxon>
        <taxon>Rhabditida</taxon>
        <taxon>Tylenchina</taxon>
        <taxon>Panagrolaimomorpha</taxon>
        <taxon>Strongyloidoidea</taxon>
        <taxon>Strongyloididae</taxon>
        <taxon>Strongyloides</taxon>
    </lineage>
</organism>
<keyword evidence="7" id="KW-0732">Signal</keyword>
<reference evidence="13" key="1">
    <citation type="submission" date="2015-08" db="UniProtKB">
        <authorList>
            <consortium name="WormBaseParasite"/>
        </authorList>
    </citation>
    <scope>IDENTIFICATION</scope>
</reference>
<keyword evidence="9 11" id="KW-0472">Membrane</keyword>
<dbReference type="Pfam" id="PF00201">
    <property type="entry name" value="UDPGT"/>
    <property type="match status" value="1"/>
</dbReference>
<dbReference type="EC" id="2.4.1.17" evidence="3"/>
<keyword evidence="5" id="KW-0808">Transferase</keyword>
<evidence type="ECO:0000256" key="11">
    <source>
        <dbReference type="SAM" id="Phobius"/>
    </source>
</evidence>
<evidence type="ECO:0000256" key="5">
    <source>
        <dbReference type="ARBA" id="ARBA00022679"/>
    </source>
</evidence>
<evidence type="ECO:0000256" key="9">
    <source>
        <dbReference type="ARBA" id="ARBA00023136"/>
    </source>
</evidence>
<evidence type="ECO:0000256" key="1">
    <source>
        <dbReference type="ARBA" id="ARBA00004167"/>
    </source>
</evidence>
<comment type="catalytic activity">
    <reaction evidence="10">
        <text>glucuronate acceptor + UDP-alpha-D-glucuronate = acceptor beta-D-glucuronoside + UDP + H(+)</text>
        <dbReference type="Rhea" id="RHEA:21032"/>
        <dbReference type="ChEBI" id="CHEBI:15378"/>
        <dbReference type="ChEBI" id="CHEBI:58052"/>
        <dbReference type="ChEBI" id="CHEBI:58223"/>
        <dbReference type="ChEBI" id="CHEBI:132367"/>
        <dbReference type="ChEBI" id="CHEBI:132368"/>
        <dbReference type="EC" id="2.4.1.17"/>
    </reaction>
</comment>
<keyword evidence="6 11" id="KW-0812">Transmembrane</keyword>
<evidence type="ECO:0000256" key="8">
    <source>
        <dbReference type="ARBA" id="ARBA00022989"/>
    </source>
</evidence>
<evidence type="ECO:0000313" key="13">
    <source>
        <dbReference type="WBParaSite" id="SSTP_0001115700.1"/>
    </source>
</evidence>
<dbReference type="GO" id="GO:0016020">
    <property type="term" value="C:membrane"/>
    <property type="evidence" value="ECO:0007669"/>
    <property type="project" value="UniProtKB-SubCell"/>
</dbReference>
<comment type="subcellular location">
    <subcellularLocation>
        <location evidence="1">Membrane</location>
        <topology evidence="1">Single-pass membrane protein</topology>
    </subcellularLocation>
</comment>
<dbReference type="AlphaFoldDB" id="A0A0K0ENX0"/>
<proteinExistence type="inferred from homology"/>